<evidence type="ECO:0000256" key="2">
    <source>
        <dbReference type="ARBA" id="ARBA00022448"/>
    </source>
</evidence>
<feature type="domain" description="ABC transporter" evidence="5">
    <location>
        <begin position="2"/>
        <end position="235"/>
    </location>
</feature>
<keyword evidence="2" id="KW-0813">Transport</keyword>
<evidence type="ECO:0000313" key="9">
    <source>
        <dbReference type="Proteomes" id="UP001371299"/>
    </source>
</evidence>
<dbReference type="Proteomes" id="UP001146439">
    <property type="component" value="Unassembled WGS sequence"/>
</dbReference>
<reference evidence="6" key="1">
    <citation type="submission" date="2022-02" db="EMBL/GenBank/DDBJ databases">
        <title>Corynebacterium sp. from urogenital microbiome.</title>
        <authorList>
            <person name="Cappelli E.A."/>
            <person name="Ribeiro T.G."/>
            <person name="Peixe L."/>
        </authorList>
    </citation>
    <scope>NUCLEOTIDE SEQUENCE</scope>
    <source>
        <strain evidence="6">C21Ua_68</strain>
    </source>
</reference>
<gene>
    <name evidence="6" type="ORF">L8V22_04535</name>
    <name evidence="7" type="ORF">WMQ01_04105</name>
</gene>
<dbReference type="PANTHER" id="PTHR42734">
    <property type="entry name" value="METAL TRANSPORT SYSTEM ATP-BINDING PROTEIN TM_0124-RELATED"/>
    <property type="match status" value="1"/>
</dbReference>
<proteinExistence type="inferred from homology"/>
<evidence type="ECO:0000256" key="4">
    <source>
        <dbReference type="ARBA" id="ARBA00022840"/>
    </source>
</evidence>
<dbReference type="InterPro" id="IPR017871">
    <property type="entry name" value="ABC_transporter-like_CS"/>
</dbReference>
<dbReference type="CDD" id="cd03235">
    <property type="entry name" value="ABC_Metallic_Cations"/>
    <property type="match status" value="1"/>
</dbReference>
<keyword evidence="4 6" id="KW-0067">ATP-binding</keyword>
<protein>
    <submittedName>
        <fullName evidence="6">ABC transporter ATP-binding protein</fullName>
    </submittedName>
</protein>
<dbReference type="InterPro" id="IPR027417">
    <property type="entry name" value="P-loop_NTPase"/>
</dbReference>
<evidence type="ECO:0000256" key="1">
    <source>
        <dbReference type="ARBA" id="ARBA00005417"/>
    </source>
</evidence>
<keyword evidence="3" id="KW-0547">Nucleotide-binding</keyword>
<dbReference type="SMART" id="SM00382">
    <property type="entry name" value="AAA"/>
    <property type="match status" value="1"/>
</dbReference>
<dbReference type="EMBL" id="JAKMUZ010000006">
    <property type="protein sequence ID" value="MCZ9295830.1"/>
    <property type="molecule type" value="Genomic_DNA"/>
</dbReference>
<dbReference type="Proteomes" id="UP001371299">
    <property type="component" value="Unassembled WGS sequence"/>
</dbReference>
<evidence type="ECO:0000256" key="3">
    <source>
        <dbReference type="ARBA" id="ARBA00022741"/>
    </source>
</evidence>
<dbReference type="EMBL" id="JBBMGJ010000006">
    <property type="protein sequence ID" value="MEK0145256.1"/>
    <property type="molecule type" value="Genomic_DNA"/>
</dbReference>
<dbReference type="RefSeq" id="WP_238800472.1">
    <property type="nucleotide sequence ID" value="NZ_JAKMUZ010000006.1"/>
</dbReference>
<evidence type="ECO:0000259" key="5">
    <source>
        <dbReference type="PROSITE" id="PS50893"/>
    </source>
</evidence>
<evidence type="ECO:0000313" key="7">
    <source>
        <dbReference type="EMBL" id="MEK0145256.1"/>
    </source>
</evidence>
<dbReference type="GO" id="GO:0016887">
    <property type="term" value="F:ATP hydrolysis activity"/>
    <property type="evidence" value="ECO:0007669"/>
    <property type="project" value="InterPro"/>
</dbReference>
<comment type="caution">
    <text evidence="6">The sequence shown here is derived from an EMBL/GenBank/DDBJ whole genome shotgun (WGS) entry which is preliminary data.</text>
</comment>
<accession>A0A9X3LXB5</accession>
<organism evidence="6 8">
    <name type="scientific">Corynebacterium yonathiae</name>
    <dbReference type="NCBI Taxonomy" id="2913504"/>
    <lineage>
        <taxon>Bacteria</taxon>
        <taxon>Bacillati</taxon>
        <taxon>Actinomycetota</taxon>
        <taxon>Actinomycetes</taxon>
        <taxon>Mycobacteriales</taxon>
        <taxon>Corynebacteriaceae</taxon>
        <taxon>Corynebacterium</taxon>
    </lineage>
</organism>
<dbReference type="SUPFAM" id="SSF52540">
    <property type="entry name" value="P-loop containing nucleoside triphosphate hydrolases"/>
    <property type="match status" value="1"/>
</dbReference>
<reference evidence="7 9" key="2">
    <citation type="submission" date="2024-01" db="EMBL/GenBank/DDBJ databases">
        <title>Description of two novel Corynebacterium species isolated from human nasal passages and skin.</title>
        <authorList>
            <person name="Popowitch E."/>
            <person name="Tran T.H."/>
            <person name="Escapa I.F."/>
            <person name="Bhatt E."/>
            <person name="Sozat A.K."/>
            <person name="Roberts A.Q."/>
            <person name="Segre J.A."/>
            <person name="Kong H."/>
            <person name="Conlan S."/>
            <person name="Lemon K.P."/>
            <person name="Kelly M.S."/>
        </authorList>
    </citation>
    <scope>NUCLEOTIDE SEQUENCE [LARGE SCALE GENOMIC DNA]</scope>
    <source>
        <strain evidence="7 9">KPL2619</strain>
    </source>
</reference>
<dbReference type="PANTHER" id="PTHR42734:SF5">
    <property type="entry name" value="IRON TRANSPORT SYSTEM ATP-BINDING PROTEIN HI_0361-RELATED"/>
    <property type="match status" value="1"/>
</dbReference>
<dbReference type="GO" id="GO:0005524">
    <property type="term" value="F:ATP binding"/>
    <property type="evidence" value="ECO:0007669"/>
    <property type="project" value="UniProtKB-KW"/>
</dbReference>
<dbReference type="Pfam" id="PF00005">
    <property type="entry name" value="ABC_tran"/>
    <property type="match status" value="1"/>
</dbReference>
<evidence type="ECO:0000313" key="6">
    <source>
        <dbReference type="EMBL" id="MCZ9295830.1"/>
    </source>
</evidence>
<dbReference type="AlphaFoldDB" id="A0A9X3LXB5"/>
<name>A0A9X3LXB5_9CORY</name>
<keyword evidence="9" id="KW-1185">Reference proteome</keyword>
<evidence type="ECO:0000313" key="8">
    <source>
        <dbReference type="Proteomes" id="UP001146439"/>
    </source>
</evidence>
<dbReference type="InterPro" id="IPR003593">
    <property type="entry name" value="AAA+_ATPase"/>
</dbReference>
<dbReference type="PROSITE" id="PS00211">
    <property type="entry name" value="ABC_TRANSPORTER_1"/>
    <property type="match status" value="1"/>
</dbReference>
<comment type="similarity">
    <text evidence="1">Belongs to the ABC transporter superfamily.</text>
</comment>
<sequence>MLRATHLTVGYPRTPLLADATFALTPATITGLVGANGSGKSTLVRTLVGLLPPLACESLMFDGTDLAHFRHRLGYMPQHANIDWDFPATAFDVALMGRTAGLRWWQWPNRTDKRAAHDALARTGMQEHSHLPISALSGGQRQRVLLARTLVSDPELIILDEPFAGVDAASQRAIMDVLNRLRADGATILLVHHNLAEVADFCDEVLMVGQGRLIAAGPTDQVLTESAIADMFCLPS</sequence>
<dbReference type="InterPro" id="IPR050153">
    <property type="entry name" value="Metal_Ion_Import_ABC"/>
</dbReference>
<dbReference type="InterPro" id="IPR003439">
    <property type="entry name" value="ABC_transporter-like_ATP-bd"/>
</dbReference>
<dbReference type="PROSITE" id="PS50893">
    <property type="entry name" value="ABC_TRANSPORTER_2"/>
    <property type="match status" value="1"/>
</dbReference>
<dbReference type="Gene3D" id="3.40.50.300">
    <property type="entry name" value="P-loop containing nucleotide triphosphate hydrolases"/>
    <property type="match status" value="1"/>
</dbReference>